<dbReference type="Pfam" id="PF12906">
    <property type="entry name" value="RINGv"/>
    <property type="match status" value="1"/>
</dbReference>
<reference evidence="12" key="1">
    <citation type="submission" date="2014-05" db="EMBL/GenBank/DDBJ databases">
        <title>The genome and life-stage specific transcriptomes of Globodera pallida elucidate key aspects of plant parasitism by a cyst nematode.</title>
        <authorList>
            <person name="Cotton J.A."/>
            <person name="Lilley C.J."/>
            <person name="Jones L.M."/>
            <person name="Kikuchi T."/>
            <person name="Reid A.J."/>
            <person name="Thorpe P."/>
            <person name="Tsai I.J."/>
            <person name="Beasley H."/>
            <person name="Blok V."/>
            <person name="Cock P.J.A."/>
            <person name="Van den Akker S.E."/>
            <person name="Holroyd N."/>
            <person name="Hunt M."/>
            <person name="Mantelin S."/>
            <person name="Naghra H."/>
            <person name="Pain A."/>
            <person name="Palomares-Rius J.E."/>
            <person name="Zarowiecki M."/>
            <person name="Berriman M."/>
            <person name="Jones J.T."/>
            <person name="Urwin P.E."/>
        </authorList>
    </citation>
    <scope>NUCLEOTIDE SEQUENCE [LARGE SCALE GENOMIC DNA]</scope>
    <source>
        <strain evidence="12">Lindley</strain>
    </source>
</reference>
<evidence type="ECO:0000256" key="9">
    <source>
        <dbReference type="ARBA" id="ARBA00023136"/>
    </source>
</evidence>
<evidence type="ECO:0000313" key="12">
    <source>
        <dbReference type="Proteomes" id="UP000050741"/>
    </source>
</evidence>
<keyword evidence="5" id="KW-0863">Zinc-finger</keyword>
<accession>A0A183BVZ4</accession>
<name>A0A183BVZ4_GLOPA</name>
<dbReference type="PANTHER" id="PTHR46065">
    <property type="entry name" value="E3 UBIQUITIN-PROTEIN LIGASE MARCH 2/3 FAMILY MEMBER"/>
    <property type="match status" value="1"/>
</dbReference>
<dbReference type="SUPFAM" id="SSF57850">
    <property type="entry name" value="RING/U-box"/>
    <property type="match status" value="1"/>
</dbReference>
<evidence type="ECO:0000256" key="1">
    <source>
        <dbReference type="ARBA" id="ARBA00004141"/>
    </source>
</evidence>
<dbReference type="InterPro" id="IPR013083">
    <property type="entry name" value="Znf_RING/FYVE/PHD"/>
</dbReference>
<evidence type="ECO:0000256" key="7">
    <source>
        <dbReference type="ARBA" id="ARBA00022833"/>
    </source>
</evidence>
<evidence type="ECO:0000259" key="11">
    <source>
        <dbReference type="PROSITE" id="PS51292"/>
    </source>
</evidence>
<evidence type="ECO:0000256" key="6">
    <source>
        <dbReference type="ARBA" id="ARBA00022786"/>
    </source>
</evidence>
<dbReference type="AlphaFoldDB" id="A0A183BVZ4"/>
<comment type="subcellular location">
    <subcellularLocation>
        <location evidence="1">Membrane</location>
        <topology evidence="1">Multi-pass membrane protein</topology>
    </subcellularLocation>
</comment>
<dbReference type="SMART" id="SM00744">
    <property type="entry name" value="RINGv"/>
    <property type="match status" value="1"/>
</dbReference>
<dbReference type="GO" id="GO:0004842">
    <property type="term" value="F:ubiquitin-protein transferase activity"/>
    <property type="evidence" value="ECO:0007669"/>
    <property type="project" value="TreeGrafter"/>
</dbReference>
<dbReference type="GO" id="GO:0016020">
    <property type="term" value="C:membrane"/>
    <property type="evidence" value="ECO:0007669"/>
    <property type="project" value="UniProtKB-SubCell"/>
</dbReference>
<organism evidence="12 13">
    <name type="scientific">Globodera pallida</name>
    <name type="common">Potato cyst nematode worm</name>
    <name type="synonym">Heterodera pallida</name>
    <dbReference type="NCBI Taxonomy" id="36090"/>
    <lineage>
        <taxon>Eukaryota</taxon>
        <taxon>Metazoa</taxon>
        <taxon>Ecdysozoa</taxon>
        <taxon>Nematoda</taxon>
        <taxon>Chromadorea</taxon>
        <taxon>Rhabditida</taxon>
        <taxon>Tylenchina</taxon>
        <taxon>Tylenchomorpha</taxon>
        <taxon>Tylenchoidea</taxon>
        <taxon>Heteroderidae</taxon>
        <taxon>Heteroderinae</taxon>
        <taxon>Globodera</taxon>
    </lineage>
</organism>
<dbReference type="WBParaSite" id="GPLIN_000478200">
    <property type="protein sequence ID" value="GPLIN_000478200"/>
    <property type="gene ID" value="GPLIN_000478200"/>
</dbReference>
<protein>
    <submittedName>
        <fullName evidence="13">RING-CH-type domain-containing protein</fullName>
    </submittedName>
</protein>
<dbReference type="Gene3D" id="3.30.40.10">
    <property type="entry name" value="Zinc/RING finger domain, C3HC4 (zinc finger)"/>
    <property type="match status" value="1"/>
</dbReference>
<feature type="transmembrane region" description="Helical" evidence="10">
    <location>
        <begin position="199"/>
        <end position="220"/>
    </location>
</feature>
<evidence type="ECO:0000256" key="3">
    <source>
        <dbReference type="ARBA" id="ARBA00022692"/>
    </source>
</evidence>
<evidence type="ECO:0000256" key="10">
    <source>
        <dbReference type="SAM" id="Phobius"/>
    </source>
</evidence>
<proteinExistence type="predicted"/>
<keyword evidence="2" id="KW-0808">Transferase</keyword>
<dbReference type="PROSITE" id="PS51292">
    <property type="entry name" value="ZF_RING_CH"/>
    <property type="match status" value="1"/>
</dbReference>
<feature type="transmembrane region" description="Helical" evidence="10">
    <location>
        <begin position="240"/>
        <end position="265"/>
    </location>
</feature>
<keyword evidence="3 10" id="KW-0812">Transmembrane</keyword>
<evidence type="ECO:0000256" key="5">
    <source>
        <dbReference type="ARBA" id="ARBA00022771"/>
    </source>
</evidence>
<sequence length="314" mass="35399">MASSIANRTSMVTFARPLVSGVLEIDPSTDRPPHSHHNQHCRTVFVFSSQLPSSDSVLYHNTDSVGTDALSPILAGHPNHAVTASIDLNSSPAVCRICYSGEESGPNEGEPLISPCHCKWEDLVELGRNLHFRGTMGLYHRTCLNKWLVVSQRTHCEICQFNFQIKRTSPSFWAYVRSGHPRPMMGLPLTVRGTILTDFMCFLLLTPLVFLSATVCFLSGWHLIQGNSSNLASDGPHKEIGIGLLCLSTLLLIAYFIWLGVTFFYHRRDYRSWQSRNWNYTVVDQLSMEESILVNGTESGMSGRRRRKERRTRI</sequence>
<dbReference type="GO" id="GO:0016567">
    <property type="term" value="P:protein ubiquitination"/>
    <property type="evidence" value="ECO:0007669"/>
    <property type="project" value="TreeGrafter"/>
</dbReference>
<dbReference type="PANTHER" id="PTHR46065:SF3">
    <property type="entry name" value="FI20425P1"/>
    <property type="match status" value="1"/>
</dbReference>
<evidence type="ECO:0000256" key="8">
    <source>
        <dbReference type="ARBA" id="ARBA00022989"/>
    </source>
</evidence>
<keyword evidence="8 10" id="KW-1133">Transmembrane helix</keyword>
<reference evidence="13" key="2">
    <citation type="submission" date="2016-06" db="UniProtKB">
        <authorList>
            <consortium name="WormBaseParasite"/>
        </authorList>
    </citation>
    <scope>IDENTIFICATION</scope>
</reference>
<dbReference type="InterPro" id="IPR011016">
    <property type="entry name" value="Znf_RING-CH"/>
</dbReference>
<keyword evidence="4" id="KW-0479">Metal-binding</keyword>
<dbReference type="GO" id="GO:0008270">
    <property type="term" value="F:zinc ion binding"/>
    <property type="evidence" value="ECO:0007669"/>
    <property type="project" value="UniProtKB-KW"/>
</dbReference>
<evidence type="ECO:0000256" key="2">
    <source>
        <dbReference type="ARBA" id="ARBA00022679"/>
    </source>
</evidence>
<keyword evidence="6" id="KW-0833">Ubl conjugation pathway</keyword>
<keyword evidence="12" id="KW-1185">Reference proteome</keyword>
<feature type="domain" description="RING-CH-type" evidence="11">
    <location>
        <begin position="87"/>
        <end position="166"/>
    </location>
</feature>
<keyword evidence="9 10" id="KW-0472">Membrane</keyword>
<evidence type="ECO:0000313" key="13">
    <source>
        <dbReference type="WBParaSite" id="GPLIN_000478200"/>
    </source>
</evidence>
<evidence type="ECO:0000256" key="4">
    <source>
        <dbReference type="ARBA" id="ARBA00022723"/>
    </source>
</evidence>
<keyword evidence="7" id="KW-0862">Zinc</keyword>
<dbReference type="Proteomes" id="UP000050741">
    <property type="component" value="Unassembled WGS sequence"/>
</dbReference>